<dbReference type="Pfam" id="PF03401">
    <property type="entry name" value="TctC"/>
    <property type="match status" value="1"/>
</dbReference>
<dbReference type="InterPro" id="IPR042100">
    <property type="entry name" value="Bug_dom1"/>
</dbReference>
<evidence type="ECO:0000256" key="2">
    <source>
        <dbReference type="SAM" id="SignalP"/>
    </source>
</evidence>
<feature type="signal peptide" evidence="2">
    <location>
        <begin position="1"/>
        <end position="28"/>
    </location>
</feature>
<proteinExistence type="inferred from homology"/>
<dbReference type="InterPro" id="IPR005064">
    <property type="entry name" value="BUG"/>
</dbReference>
<dbReference type="EMBL" id="NEVM01000002">
    <property type="protein sequence ID" value="OZI34849.1"/>
    <property type="molecule type" value="Genomic_DNA"/>
</dbReference>
<dbReference type="Proteomes" id="UP000216020">
    <property type="component" value="Unassembled WGS sequence"/>
</dbReference>
<feature type="chain" id="PRO_5012447173" description="LacI family transcriptional regulator" evidence="2">
    <location>
        <begin position="29"/>
        <end position="325"/>
    </location>
</feature>
<keyword evidence="2" id="KW-0732">Signal</keyword>
<dbReference type="AlphaFoldDB" id="A0A261SBS4"/>
<keyword evidence="4" id="KW-1185">Reference proteome</keyword>
<comment type="caution">
    <text evidence="3">The sequence shown here is derived from an EMBL/GenBank/DDBJ whole genome shotgun (WGS) entry which is preliminary data.</text>
</comment>
<sequence>MLNKLLRASCAALGLAALTTLAVPAAQAQVGNPIRIVVPFNPGGGSDLFARLVAPGLGKALNENVIVENRAGAGGIIGTETVVRSRPEDKMLLVADSAVYTIIPALYPKLQYKRSDLIPVANLAMFGNVLVVAANSRFKTFQDVLAAARKSPGTLTIGSAGTGSITHLTAEKLMQAANIKLVHVPYKGSGPAITDTAGGHLDMVFTGLPSVLELLHAGKLRALAIATPERSADAPDVPTISESGVPGFTSMISQGLFAPPNTPPKTVAAMNAAVVALMREPDMQATLRKMMVAPVDQSADAYKQWLDKESTDWAALIKSAKVHVE</sequence>
<name>A0A261SBS4_9BORD</name>
<gene>
    <name evidence="3" type="ORF">CAL29_15400</name>
</gene>
<comment type="similarity">
    <text evidence="1">Belongs to the UPF0065 (bug) family.</text>
</comment>
<dbReference type="PIRSF" id="PIRSF017082">
    <property type="entry name" value="YflP"/>
    <property type="match status" value="1"/>
</dbReference>
<dbReference type="PANTHER" id="PTHR42928:SF5">
    <property type="entry name" value="BLR1237 PROTEIN"/>
    <property type="match status" value="1"/>
</dbReference>
<organism evidence="3 4">
    <name type="scientific">Bordetella genomosp. 10</name>
    <dbReference type="NCBI Taxonomy" id="1416804"/>
    <lineage>
        <taxon>Bacteria</taxon>
        <taxon>Pseudomonadati</taxon>
        <taxon>Pseudomonadota</taxon>
        <taxon>Betaproteobacteria</taxon>
        <taxon>Burkholderiales</taxon>
        <taxon>Alcaligenaceae</taxon>
        <taxon>Bordetella</taxon>
    </lineage>
</organism>
<accession>A0A261SBS4</accession>
<dbReference type="Gene3D" id="3.40.190.10">
    <property type="entry name" value="Periplasmic binding protein-like II"/>
    <property type="match status" value="1"/>
</dbReference>
<evidence type="ECO:0000313" key="4">
    <source>
        <dbReference type="Proteomes" id="UP000216020"/>
    </source>
</evidence>
<reference evidence="4" key="1">
    <citation type="submission" date="2017-05" db="EMBL/GenBank/DDBJ databases">
        <title>Complete and WGS of Bordetella genogroups.</title>
        <authorList>
            <person name="Spilker T."/>
            <person name="Lipuma J."/>
        </authorList>
    </citation>
    <scope>NUCLEOTIDE SEQUENCE [LARGE SCALE GENOMIC DNA]</scope>
    <source>
        <strain evidence="4">AU16122</strain>
    </source>
</reference>
<evidence type="ECO:0000313" key="3">
    <source>
        <dbReference type="EMBL" id="OZI34849.1"/>
    </source>
</evidence>
<dbReference type="Gene3D" id="3.40.190.150">
    <property type="entry name" value="Bordetella uptake gene, domain 1"/>
    <property type="match status" value="1"/>
</dbReference>
<evidence type="ECO:0000256" key="1">
    <source>
        <dbReference type="ARBA" id="ARBA00006987"/>
    </source>
</evidence>
<dbReference type="CDD" id="cd07012">
    <property type="entry name" value="PBP2_Bug_TTT"/>
    <property type="match status" value="1"/>
</dbReference>
<dbReference type="RefSeq" id="WP_094853841.1">
    <property type="nucleotide sequence ID" value="NZ_NEVM01000002.1"/>
</dbReference>
<dbReference type="OrthoDB" id="8629913at2"/>
<dbReference type="PANTHER" id="PTHR42928">
    <property type="entry name" value="TRICARBOXYLATE-BINDING PROTEIN"/>
    <property type="match status" value="1"/>
</dbReference>
<protein>
    <recommendedName>
        <fullName evidence="5">LacI family transcriptional regulator</fullName>
    </recommendedName>
</protein>
<evidence type="ECO:0008006" key="5">
    <source>
        <dbReference type="Google" id="ProtNLM"/>
    </source>
</evidence>
<dbReference type="SUPFAM" id="SSF53850">
    <property type="entry name" value="Periplasmic binding protein-like II"/>
    <property type="match status" value="1"/>
</dbReference>